<dbReference type="Pfam" id="PF04977">
    <property type="entry name" value="DivIC"/>
    <property type="match status" value="1"/>
</dbReference>
<dbReference type="InterPro" id="IPR007060">
    <property type="entry name" value="FtsL/DivIC"/>
</dbReference>
<protein>
    <submittedName>
        <fullName evidence="2">Septum formation initiator family protein</fullName>
    </submittedName>
</protein>
<dbReference type="EMBL" id="CP093442">
    <property type="protein sequence ID" value="UOE99732.1"/>
    <property type="molecule type" value="Genomic_DNA"/>
</dbReference>
<name>A0ABY4C4E7_9BACT</name>
<evidence type="ECO:0000313" key="2">
    <source>
        <dbReference type="EMBL" id="UOE99732.1"/>
    </source>
</evidence>
<reference evidence="2" key="1">
    <citation type="submission" date="2022-03" db="EMBL/GenBank/DDBJ databases">
        <title>Genome Identification and Characterization of new species Bdellovibrio reynosense LBG001 sp. nov. from a Mexico soil sample.</title>
        <authorList>
            <person name="Camilli A."/>
            <person name="Ajao Y."/>
            <person name="Guo X."/>
        </authorList>
    </citation>
    <scope>NUCLEOTIDE SEQUENCE</scope>
    <source>
        <strain evidence="2">LBG001</strain>
    </source>
</reference>
<organism evidence="2 3">
    <name type="scientific">Bdellovibrio reynosensis</name>
    <dbReference type="NCBI Taxonomy" id="2835041"/>
    <lineage>
        <taxon>Bacteria</taxon>
        <taxon>Pseudomonadati</taxon>
        <taxon>Bdellovibrionota</taxon>
        <taxon>Bdellovibrionia</taxon>
        <taxon>Bdellovibrionales</taxon>
        <taxon>Pseudobdellovibrionaceae</taxon>
        <taxon>Bdellovibrio</taxon>
    </lineage>
</organism>
<evidence type="ECO:0000313" key="3">
    <source>
        <dbReference type="Proteomes" id="UP000830116"/>
    </source>
</evidence>
<keyword evidence="3" id="KW-1185">Reference proteome</keyword>
<evidence type="ECO:0000256" key="1">
    <source>
        <dbReference type="SAM" id="Phobius"/>
    </source>
</evidence>
<gene>
    <name evidence="2" type="ORF">MNR06_08490</name>
</gene>
<accession>A0ABY4C4E7</accession>
<feature type="transmembrane region" description="Helical" evidence="1">
    <location>
        <begin position="20"/>
        <end position="42"/>
    </location>
</feature>
<keyword evidence="1" id="KW-0472">Membrane</keyword>
<keyword evidence="1" id="KW-1133">Transmembrane helix</keyword>
<sequence length="102" mass="11719">MSYTEFAIGLRRFLNHPTKVASVCLIVFCVSIVLNGNVFRLWNLHRDFDRINSEISATKQNISTLSDQLKQAKDPSFIERQARDRLDLAGEDDLVFVFAEQD</sequence>
<keyword evidence="1" id="KW-0812">Transmembrane</keyword>
<dbReference type="Proteomes" id="UP000830116">
    <property type="component" value="Chromosome"/>
</dbReference>
<proteinExistence type="predicted"/>
<dbReference type="RefSeq" id="WP_243534913.1">
    <property type="nucleotide sequence ID" value="NZ_CP093442.1"/>
</dbReference>